<sequence length="109" mass="12194">MIVQIRAKDITLTDEKKAHIEQGIEKFKKFSLDITRVNCIVSAEKAGVLVEFEIHVAHSAPIVISEHHKDLDAAIDLAVDRANKALRRLHDKVTDHKGPSIKELEPIDA</sequence>
<keyword evidence="2" id="KW-1185">Reference proteome</keyword>
<dbReference type="InterPro" id="IPR036567">
    <property type="entry name" value="RHF-like"/>
</dbReference>
<dbReference type="NCBIfam" id="TIGR00741">
    <property type="entry name" value="yfiA"/>
    <property type="match status" value="1"/>
</dbReference>
<organism evidence="1 2">
    <name type="scientific">Sulfurimonas sediminis</name>
    <dbReference type="NCBI Taxonomy" id="2590020"/>
    <lineage>
        <taxon>Bacteria</taxon>
        <taxon>Pseudomonadati</taxon>
        <taxon>Campylobacterota</taxon>
        <taxon>Epsilonproteobacteria</taxon>
        <taxon>Campylobacterales</taxon>
        <taxon>Sulfurimonadaceae</taxon>
        <taxon>Sulfurimonas</taxon>
    </lineage>
</organism>
<dbReference type="Proteomes" id="UP000593719">
    <property type="component" value="Chromosome"/>
</dbReference>
<dbReference type="KEGG" id="ssei:FJR45_02145"/>
<accession>A0A7M1AZE0</accession>
<name>A0A7M1AZE0_9BACT</name>
<reference evidence="1 2" key="1">
    <citation type="submission" date="2019-06" db="EMBL/GenBank/DDBJ databases">
        <title>Sulfurimonas gotlandica sp. nov., a chemoautotrophic and psychrotolerant epsilonproteobacterium isolated from a pelagic redoxcline, and an emended description of the genus Sulfurimonas.</title>
        <authorList>
            <person name="Wang S."/>
            <person name="Jiang L."/>
            <person name="Shao Z."/>
        </authorList>
    </citation>
    <scope>NUCLEOTIDE SEQUENCE [LARGE SCALE GENOMIC DNA]</scope>
    <source>
        <strain evidence="1 2">S2-6</strain>
    </source>
</reference>
<protein>
    <submittedName>
        <fullName evidence="1">Ribosome-associated translation inhibitor RaiA</fullName>
    </submittedName>
</protein>
<evidence type="ECO:0000313" key="2">
    <source>
        <dbReference type="Proteomes" id="UP000593719"/>
    </source>
</evidence>
<dbReference type="EMBL" id="CP041235">
    <property type="protein sequence ID" value="QOP42814.1"/>
    <property type="molecule type" value="Genomic_DNA"/>
</dbReference>
<dbReference type="InterPro" id="IPR003489">
    <property type="entry name" value="RHF/RaiA"/>
</dbReference>
<dbReference type="RefSeq" id="WP_193151140.1">
    <property type="nucleotide sequence ID" value="NZ_CP041235.1"/>
</dbReference>
<dbReference type="Pfam" id="PF02482">
    <property type="entry name" value="Ribosomal_S30AE"/>
    <property type="match status" value="1"/>
</dbReference>
<dbReference type="CDD" id="cd00552">
    <property type="entry name" value="RaiA"/>
    <property type="match status" value="1"/>
</dbReference>
<proteinExistence type="predicted"/>
<dbReference type="Gene3D" id="3.30.160.100">
    <property type="entry name" value="Ribosome hibernation promotion factor-like"/>
    <property type="match status" value="1"/>
</dbReference>
<gene>
    <name evidence="1" type="primary">raiA</name>
    <name evidence="1" type="ORF">FJR45_02145</name>
</gene>
<dbReference type="SUPFAM" id="SSF69754">
    <property type="entry name" value="Ribosome binding protein Y (YfiA homologue)"/>
    <property type="match status" value="1"/>
</dbReference>
<dbReference type="AlphaFoldDB" id="A0A7M1AZE0"/>
<evidence type="ECO:0000313" key="1">
    <source>
        <dbReference type="EMBL" id="QOP42814.1"/>
    </source>
</evidence>